<dbReference type="PROSITE" id="PS00680">
    <property type="entry name" value="MAP_1"/>
    <property type="match status" value="1"/>
</dbReference>
<sequence length="324" mass="35636">MLQKASQRGFSSTAACLRRRVILLPQAQRLAKFGTYELILPSPANLNGDVLRQERLHVPAAIPRPEYDPETGQPTVFLSKPHLKAGEELEGVRKACKLARHILALGKSLATVGTTTADIDRIVHEEIIKHGAYPSPLGYIGFPKSICTSINNVICHGIPDTRALKDGDLVNFDVTVYLDGFHGDTSETVLIGDVDEKGALLTLATKEAMEIAINVCKPGVPLSMIGKVISEYARRKGYSSSRDFCGHGIGRQFHEPPMIFHYENNEPGIMEEGMTFTIEPMLCQGTAEYVKWPDNWTVVTQDGGRSAQFEHTVLIVRDGVEILT</sequence>
<dbReference type="Proteomes" id="UP000053201">
    <property type="component" value="Unassembled WGS sequence"/>
</dbReference>
<evidence type="ECO:0000259" key="7">
    <source>
        <dbReference type="Pfam" id="PF00557"/>
    </source>
</evidence>
<gene>
    <name evidence="8" type="ORF">SPPG_03392</name>
</gene>
<dbReference type="InterPro" id="IPR000994">
    <property type="entry name" value="Pept_M24"/>
</dbReference>
<accession>A0A0L0HLB6</accession>
<dbReference type="PANTHER" id="PTHR43330:SF8">
    <property type="entry name" value="METHIONINE AMINOPEPTIDASE 1D, MITOCHONDRIAL"/>
    <property type="match status" value="1"/>
</dbReference>
<dbReference type="GO" id="GO:0046872">
    <property type="term" value="F:metal ion binding"/>
    <property type="evidence" value="ECO:0007669"/>
    <property type="project" value="UniProtKB-UniRule"/>
</dbReference>
<dbReference type="Gene3D" id="3.90.230.10">
    <property type="entry name" value="Creatinase/methionine aminopeptidase superfamily"/>
    <property type="match status" value="1"/>
</dbReference>
<keyword evidence="2 5" id="KW-0645">Protease</keyword>
<feature type="binding site" evidence="5">
    <location>
        <position position="184"/>
    </location>
    <ligand>
        <name>a divalent metal cation</name>
        <dbReference type="ChEBI" id="CHEBI:60240"/>
        <label>1</label>
    </ligand>
</feature>
<comment type="function">
    <text evidence="6">Cotranslationally removes the N-terminal methionine from nascent proteins. The N-terminal methionine is often cleaved when the second residue in the primary sequence is small and uncharged (Met-Ala-, Cys, Gly, Pro, Ser, Thr, or Val).</text>
</comment>
<comment type="cofactor">
    <cofactor evidence="5">
        <name>Co(2+)</name>
        <dbReference type="ChEBI" id="CHEBI:48828"/>
    </cofactor>
    <cofactor evidence="5">
        <name>Zn(2+)</name>
        <dbReference type="ChEBI" id="CHEBI:29105"/>
    </cofactor>
    <cofactor evidence="5">
        <name>Mn(2+)</name>
        <dbReference type="ChEBI" id="CHEBI:29035"/>
    </cofactor>
    <cofactor evidence="5">
        <name>Fe(2+)</name>
        <dbReference type="ChEBI" id="CHEBI:29033"/>
    </cofactor>
    <text evidence="5">Binds 2 divalent metal cations per subunit. Has a high-affinity and a low affinity metal-binding site. The true nature of the physiological cofactor is under debate. The enzyme is active with cobalt, zinc, manganese or divalent iron ions. Most likely, methionine aminopeptidases function as mononuclear Fe(2+)-metalloproteases under physiological conditions, and the catalytically relevant metal-binding site has been assigned to the histidine-containing high-affinity site.</text>
</comment>
<evidence type="ECO:0000256" key="3">
    <source>
        <dbReference type="ARBA" id="ARBA00022723"/>
    </source>
</evidence>
<evidence type="ECO:0000256" key="1">
    <source>
        <dbReference type="ARBA" id="ARBA00022438"/>
    </source>
</evidence>
<dbReference type="SUPFAM" id="SSF55920">
    <property type="entry name" value="Creatinase/aminopeptidase"/>
    <property type="match status" value="1"/>
</dbReference>
<dbReference type="HAMAP" id="MF_01974">
    <property type="entry name" value="MetAP_1"/>
    <property type="match status" value="1"/>
</dbReference>
<organism evidence="8 9">
    <name type="scientific">Spizellomyces punctatus (strain DAOM BR117)</name>
    <dbReference type="NCBI Taxonomy" id="645134"/>
    <lineage>
        <taxon>Eukaryota</taxon>
        <taxon>Fungi</taxon>
        <taxon>Fungi incertae sedis</taxon>
        <taxon>Chytridiomycota</taxon>
        <taxon>Chytridiomycota incertae sedis</taxon>
        <taxon>Chytridiomycetes</taxon>
        <taxon>Spizellomycetales</taxon>
        <taxon>Spizellomycetaceae</taxon>
        <taxon>Spizellomyces</taxon>
    </lineage>
</organism>
<dbReference type="InterPro" id="IPR036005">
    <property type="entry name" value="Creatinase/aminopeptidase-like"/>
</dbReference>
<keyword evidence="1 5" id="KW-0031">Aminopeptidase</keyword>
<dbReference type="GO" id="GO:0070006">
    <property type="term" value="F:metalloaminopeptidase activity"/>
    <property type="evidence" value="ECO:0007669"/>
    <property type="project" value="UniProtKB-UniRule"/>
</dbReference>
<dbReference type="Pfam" id="PF00557">
    <property type="entry name" value="Peptidase_M24"/>
    <property type="match status" value="1"/>
</dbReference>
<feature type="binding site" evidence="5">
    <location>
        <position position="254"/>
    </location>
    <ligand>
        <name>substrate</name>
    </ligand>
</feature>
<dbReference type="NCBIfam" id="TIGR00500">
    <property type="entry name" value="met_pdase_I"/>
    <property type="match status" value="1"/>
</dbReference>
<keyword evidence="3 5" id="KW-0479">Metal-binding</keyword>
<dbReference type="InterPro" id="IPR002467">
    <property type="entry name" value="Pept_M24A_MAP1"/>
</dbReference>
<dbReference type="PRINTS" id="PR00599">
    <property type="entry name" value="MAPEPTIDASE"/>
</dbReference>
<dbReference type="eggNOG" id="KOG2738">
    <property type="taxonomic scope" value="Eukaryota"/>
</dbReference>
<dbReference type="GeneID" id="27686912"/>
<comment type="similarity">
    <text evidence="5">Belongs to the peptidase M24A family. Methionine aminopeptidase type 1 subfamily.</text>
</comment>
<keyword evidence="9" id="KW-1185">Reference proteome</keyword>
<evidence type="ECO:0000313" key="8">
    <source>
        <dbReference type="EMBL" id="KND01594.1"/>
    </source>
</evidence>
<feature type="binding site" evidence="5">
    <location>
        <position position="156"/>
    </location>
    <ligand>
        <name>substrate</name>
    </ligand>
</feature>
<dbReference type="PANTHER" id="PTHR43330">
    <property type="entry name" value="METHIONINE AMINOPEPTIDASE"/>
    <property type="match status" value="1"/>
</dbReference>
<dbReference type="CDD" id="cd01086">
    <property type="entry name" value="MetAP1"/>
    <property type="match status" value="1"/>
</dbReference>
<evidence type="ECO:0000256" key="6">
    <source>
        <dbReference type="RuleBase" id="RU003653"/>
    </source>
</evidence>
<feature type="binding site" evidence="5">
    <location>
        <position position="184"/>
    </location>
    <ligand>
        <name>a divalent metal cation</name>
        <dbReference type="ChEBI" id="CHEBI:60240"/>
        <label>2</label>
        <note>catalytic</note>
    </ligand>
</feature>
<reference evidence="8 9" key="1">
    <citation type="submission" date="2009-08" db="EMBL/GenBank/DDBJ databases">
        <title>The Genome Sequence of Spizellomyces punctatus strain DAOM BR117.</title>
        <authorList>
            <consortium name="The Broad Institute Genome Sequencing Platform"/>
            <person name="Russ C."/>
            <person name="Cuomo C."/>
            <person name="Shea T."/>
            <person name="Young S.K."/>
            <person name="Zeng Q."/>
            <person name="Koehrsen M."/>
            <person name="Haas B."/>
            <person name="Borodovsky M."/>
            <person name="Guigo R."/>
            <person name="Alvarado L."/>
            <person name="Berlin A."/>
            <person name="Bochicchio J."/>
            <person name="Borenstein D."/>
            <person name="Chapman S."/>
            <person name="Chen Z."/>
            <person name="Engels R."/>
            <person name="Freedman E."/>
            <person name="Gellesch M."/>
            <person name="Goldberg J."/>
            <person name="Griggs A."/>
            <person name="Gujja S."/>
            <person name="Heiman D."/>
            <person name="Hepburn T."/>
            <person name="Howarth C."/>
            <person name="Jen D."/>
            <person name="Larson L."/>
            <person name="Lewis B."/>
            <person name="Mehta T."/>
            <person name="Park D."/>
            <person name="Pearson M."/>
            <person name="Roberts A."/>
            <person name="Saif S."/>
            <person name="Shenoy N."/>
            <person name="Sisk P."/>
            <person name="Stolte C."/>
            <person name="Sykes S."/>
            <person name="Thomson T."/>
            <person name="Walk T."/>
            <person name="White J."/>
            <person name="Yandava C."/>
            <person name="Burger G."/>
            <person name="Gray M.W."/>
            <person name="Holland P.W.H."/>
            <person name="King N."/>
            <person name="Lang F.B.F."/>
            <person name="Roger A.J."/>
            <person name="Ruiz-Trillo I."/>
            <person name="Lander E."/>
            <person name="Nusbaum C."/>
        </authorList>
    </citation>
    <scope>NUCLEOTIDE SEQUENCE [LARGE SCALE GENOMIC DNA]</scope>
    <source>
        <strain evidence="8 9">DAOM BR117</strain>
    </source>
</reference>
<keyword evidence="4 5" id="KW-0378">Hydrolase</keyword>
<feature type="binding site" evidence="5">
    <location>
        <position position="279"/>
    </location>
    <ligand>
        <name>a divalent metal cation</name>
        <dbReference type="ChEBI" id="CHEBI:60240"/>
        <label>2</label>
        <note>catalytic</note>
    </ligand>
</feature>
<proteinExistence type="inferred from homology"/>
<dbReference type="RefSeq" id="XP_016609633.1">
    <property type="nucleotide sequence ID" value="XM_016751661.1"/>
</dbReference>
<dbReference type="EMBL" id="KQ257454">
    <property type="protein sequence ID" value="KND01594.1"/>
    <property type="molecule type" value="Genomic_DNA"/>
</dbReference>
<dbReference type="OrthoDB" id="3209743at2759"/>
<dbReference type="STRING" id="645134.A0A0L0HLB6"/>
<evidence type="ECO:0000256" key="4">
    <source>
        <dbReference type="ARBA" id="ARBA00022801"/>
    </source>
</evidence>
<evidence type="ECO:0000256" key="2">
    <source>
        <dbReference type="ARBA" id="ARBA00022670"/>
    </source>
</evidence>
<feature type="domain" description="Peptidase M24" evidence="7">
    <location>
        <begin position="91"/>
        <end position="315"/>
    </location>
</feature>
<evidence type="ECO:0000313" key="9">
    <source>
        <dbReference type="Proteomes" id="UP000053201"/>
    </source>
</evidence>
<dbReference type="InterPro" id="IPR001714">
    <property type="entry name" value="Pept_M24_MAP"/>
</dbReference>
<name>A0A0L0HLB6_SPIPD</name>
<dbReference type="InParanoid" id="A0A0L0HLB6"/>
<dbReference type="GO" id="GO:0006508">
    <property type="term" value="P:proteolysis"/>
    <property type="evidence" value="ECO:0007669"/>
    <property type="project" value="UniProtKB-KW"/>
</dbReference>
<dbReference type="VEuPathDB" id="FungiDB:SPPG_03392"/>
<dbReference type="GO" id="GO:0004239">
    <property type="term" value="F:initiator methionyl aminopeptidase activity"/>
    <property type="evidence" value="ECO:0007669"/>
    <property type="project" value="UniProtKB-UniRule"/>
</dbReference>
<comment type="catalytic activity">
    <reaction evidence="5 6">
        <text>Release of N-terminal amino acids, preferentially methionine, from peptides and arylamides.</text>
        <dbReference type="EC" id="3.4.11.18"/>
    </reaction>
</comment>
<dbReference type="OMA" id="RGAESCY"/>
<feature type="binding site" evidence="5">
    <location>
        <position position="173"/>
    </location>
    <ligand>
        <name>a divalent metal cation</name>
        <dbReference type="ChEBI" id="CHEBI:60240"/>
        <label>1</label>
    </ligand>
</feature>
<dbReference type="AlphaFoldDB" id="A0A0L0HLB6"/>
<feature type="binding site" evidence="5">
    <location>
        <position position="310"/>
    </location>
    <ligand>
        <name>a divalent metal cation</name>
        <dbReference type="ChEBI" id="CHEBI:60240"/>
        <label>1</label>
    </ligand>
</feature>
<dbReference type="EC" id="3.4.11.18" evidence="6"/>
<feature type="binding site" evidence="5">
    <location>
        <position position="247"/>
    </location>
    <ligand>
        <name>a divalent metal cation</name>
        <dbReference type="ChEBI" id="CHEBI:60240"/>
        <label>2</label>
        <note>catalytic</note>
    </ligand>
</feature>
<feature type="binding site" evidence="5">
    <location>
        <position position="310"/>
    </location>
    <ligand>
        <name>a divalent metal cation</name>
        <dbReference type="ChEBI" id="CHEBI:60240"/>
        <label>2</label>
        <note>catalytic</note>
    </ligand>
</feature>
<protein>
    <recommendedName>
        <fullName evidence="6">Methionine aminopeptidase</fullName>
        <ecNumber evidence="6">3.4.11.18</ecNumber>
    </recommendedName>
</protein>
<evidence type="ECO:0000256" key="5">
    <source>
        <dbReference type="HAMAP-Rule" id="MF_03174"/>
    </source>
</evidence>